<proteinExistence type="predicted"/>
<gene>
    <name evidence="2" type="ORF">B7C42_08121</name>
</gene>
<dbReference type="EMBL" id="NGAF01000061">
    <property type="protein sequence ID" value="OXR39809.1"/>
    <property type="molecule type" value="Genomic_DNA"/>
</dbReference>
<comment type="caution">
    <text evidence="2">The sequence shown here is derived from an EMBL/GenBank/DDBJ whole genome shotgun (WGS) entry which is preliminary data.</text>
</comment>
<dbReference type="InterPro" id="IPR048142">
    <property type="entry name" value="QRL_CxxC_CxxC"/>
</dbReference>
<evidence type="ECO:0000313" key="3">
    <source>
        <dbReference type="Proteomes" id="UP000215506"/>
    </source>
</evidence>
<name>A0A231GT65_9NOCA</name>
<feature type="region of interest" description="Disordered" evidence="1">
    <location>
        <begin position="98"/>
        <end position="126"/>
    </location>
</feature>
<dbReference type="Proteomes" id="UP000215506">
    <property type="component" value="Unassembled WGS sequence"/>
</dbReference>
<evidence type="ECO:0000313" key="2">
    <source>
        <dbReference type="EMBL" id="OXR39809.1"/>
    </source>
</evidence>
<dbReference type="NCBIfam" id="NF041638">
    <property type="entry name" value="QRL_CxxC_CxxC"/>
    <property type="match status" value="1"/>
</dbReference>
<sequence>MTPLETASETADHEPQIYPWKAAPAHLKTRRQFRAAGLAPGGHAPVAQTETRRRGRRLLAYLYDVRLTVPKRTASPAQLAAVAKAVVFHGQDHLLQPGIDQEERPPHLGPAAFDDGGNQHRSSDEIDRGRCPVAAGLRVVVPSGGSAIESRGPGAGERIPARLAIVRPQFRGHLIQADWPQSLCLDVVDHERPSHRVSTSHHVQLPCLFGQRLCRNRMPNPPDTVGALTSDKRGVSAVRGPGSNRAENNEVAWTSSFPELADTTHRACGDCNTHRRMYCLVRGSRASRHARFSIFRMS</sequence>
<feature type="compositionally biased region" description="Basic and acidic residues" evidence="1">
    <location>
        <begin position="117"/>
        <end position="126"/>
    </location>
</feature>
<evidence type="ECO:0000256" key="1">
    <source>
        <dbReference type="SAM" id="MobiDB-lite"/>
    </source>
</evidence>
<dbReference type="AlphaFoldDB" id="A0A231GT65"/>
<keyword evidence="3" id="KW-1185">Reference proteome</keyword>
<organism evidence="2 3">
    <name type="scientific">Nocardia cerradoensis</name>
    <dbReference type="NCBI Taxonomy" id="85688"/>
    <lineage>
        <taxon>Bacteria</taxon>
        <taxon>Bacillati</taxon>
        <taxon>Actinomycetota</taxon>
        <taxon>Actinomycetes</taxon>
        <taxon>Mycobacteriales</taxon>
        <taxon>Nocardiaceae</taxon>
        <taxon>Nocardia</taxon>
    </lineage>
</organism>
<reference evidence="2 3" key="1">
    <citation type="submission" date="2017-07" db="EMBL/GenBank/DDBJ databases">
        <title>First draft Genome Sequence of Nocardia cerradoensis isolated from human infection.</title>
        <authorList>
            <person name="Carrasco G."/>
        </authorList>
    </citation>
    <scope>NUCLEOTIDE SEQUENCE [LARGE SCALE GENOMIC DNA]</scope>
    <source>
        <strain evidence="2 3">CNM20130759</strain>
    </source>
</reference>
<accession>A0A231GT65</accession>
<protein>
    <submittedName>
        <fullName evidence="2">Uncharacterized protein</fullName>
    </submittedName>
</protein>
<dbReference type="RefSeq" id="WP_305080416.1">
    <property type="nucleotide sequence ID" value="NZ_JAAXOR010000001.1"/>
</dbReference>